<dbReference type="SUPFAM" id="SSF51735">
    <property type="entry name" value="NAD(P)-binding Rossmann-fold domains"/>
    <property type="match status" value="1"/>
</dbReference>
<evidence type="ECO:0000256" key="1">
    <source>
        <dbReference type="ARBA" id="ARBA00008903"/>
    </source>
</evidence>
<accession>A0A916S166</accession>
<dbReference type="RefSeq" id="WP_188384910.1">
    <property type="nucleotide sequence ID" value="NZ_BMEY01000011.1"/>
</dbReference>
<evidence type="ECO:0000313" key="3">
    <source>
        <dbReference type="Proteomes" id="UP000613512"/>
    </source>
</evidence>
<name>A0A916S166_9BACI</name>
<dbReference type="InterPro" id="IPR036291">
    <property type="entry name" value="NAD(P)-bd_dom_sf"/>
</dbReference>
<dbReference type="PIRSF" id="PIRSF001439">
    <property type="entry name" value="CryM"/>
    <property type="match status" value="1"/>
</dbReference>
<gene>
    <name evidence="2" type="ORF">GCM10008025_24070</name>
</gene>
<dbReference type="FunFam" id="3.40.50.720:FF:000311">
    <property type="entry name" value="Ornithine cyclodeaminase"/>
    <property type="match status" value="1"/>
</dbReference>
<reference evidence="2" key="1">
    <citation type="journal article" date="2014" name="Int. J. Syst. Evol. Microbiol.">
        <title>Complete genome sequence of Corynebacterium casei LMG S-19264T (=DSM 44701T), isolated from a smear-ripened cheese.</title>
        <authorList>
            <consortium name="US DOE Joint Genome Institute (JGI-PGF)"/>
            <person name="Walter F."/>
            <person name="Albersmeier A."/>
            <person name="Kalinowski J."/>
            <person name="Ruckert C."/>
        </authorList>
    </citation>
    <scope>NUCLEOTIDE SEQUENCE</scope>
    <source>
        <strain evidence="2">CGMCC 1.12408</strain>
    </source>
</reference>
<comment type="caution">
    <text evidence="2">The sequence shown here is derived from an EMBL/GenBank/DDBJ whole genome shotgun (WGS) entry which is preliminary data.</text>
</comment>
<dbReference type="GO" id="GO:0005737">
    <property type="term" value="C:cytoplasm"/>
    <property type="evidence" value="ECO:0007669"/>
    <property type="project" value="TreeGrafter"/>
</dbReference>
<comment type="similarity">
    <text evidence="1">Belongs to the ornithine cyclodeaminase/mu-crystallin family.</text>
</comment>
<dbReference type="GO" id="GO:0019752">
    <property type="term" value="P:carboxylic acid metabolic process"/>
    <property type="evidence" value="ECO:0007669"/>
    <property type="project" value="UniProtKB-ARBA"/>
</dbReference>
<reference evidence="2" key="2">
    <citation type="submission" date="2020-09" db="EMBL/GenBank/DDBJ databases">
        <authorList>
            <person name="Sun Q."/>
            <person name="Zhou Y."/>
        </authorList>
    </citation>
    <scope>NUCLEOTIDE SEQUENCE</scope>
    <source>
        <strain evidence="2">CGMCC 1.12408</strain>
    </source>
</reference>
<evidence type="ECO:0000313" key="2">
    <source>
        <dbReference type="EMBL" id="GGA79828.1"/>
    </source>
</evidence>
<proteinExistence type="inferred from homology"/>
<dbReference type="AlphaFoldDB" id="A0A916S166"/>
<dbReference type="Pfam" id="PF02423">
    <property type="entry name" value="OCD_Mu_crystall"/>
    <property type="match status" value="1"/>
</dbReference>
<sequence length="327" mass="35636">MLIFSEKVIQSHYTMNDAIQDVKLGLISKKAGNISNPHRTVIDVPKVEGSVLYMPSADQTNNIAATKVVSIFPQNPSLAKPTTQGLIVLTEVETGEHICVMNASYLTRLRTGALSGIATEKLARKDAKVLGVIGTGGMALEQVLGVLEVRDIEEIKLFNRTAEKAIAFKEKLMQNGVAVTIEIFNQSEEVVTTSDIINCATRSYKPVFDGILLQPGTHINGVGSFLPTMREVDQTTIDRAGKIVVDDMVGVKEEAGELIHADANSDWSFSDIHAELSDIVNNDQLVRESDEEITFFKSVGAAYFDLVVAAGVYNKLKEKEIGLNIEI</sequence>
<dbReference type="PANTHER" id="PTHR13812:SF19">
    <property type="entry name" value="KETIMINE REDUCTASE MU-CRYSTALLIN"/>
    <property type="match status" value="1"/>
</dbReference>
<keyword evidence="3" id="KW-1185">Reference proteome</keyword>
<dbReference type="EMBL" id="BMEY01000011">
    <property type="protein sequence ID" value="GGA79828.1"/>
    <property type="molecule type" value="Genomic_DNA"/>
</dbReference>
<dbReference type="Gene3D" id="3.30.1780.10">
    <property type="entry name" value="ornithine cyclodeaminase, domain 1"/>
    <property type="match status" value="1"/>
</dbReference>
<dbReference type="GO" id="GO:0016491">
    <property type="term" value="F:oxidoreductase activity"/>
    <property type="evidence" value="ECO:0007669"/>
    <property type="project" value="UniProtKB-ARBA"/>
</dbReference>
<organism evidence="2 3">
    <name type="scientific">Ornithinibacillus halotolerans</name>
    <dbReference type="NCBI Taxonomy" id="1274357"/>
    <lineage>
        <taxon>Bacteria</taxon>
        <taxon>Bacillati</taxon>
        <taxon>Bacillota</taxon>
        <taxon>Bacilli</taxon>
        <taxon>Bacillales</taxon>
        <taxon>Bacillaceae</taxon>
        <taxon>Ornithinibacillus</taxon>
    </lineage>
</organism>
<protein>
    <submittedName>
        <fullName evidence="2">Ornithine cyclodeaminase</fullName>
    </submittedName>
</protein>
<dbReference type="InterPro" id="IPR003462">
    <property type="entry name" value="ODC_Mu_crystall"/>
</dbReference>
<dbReference type="InterPro" id="IPR023401">
    <property type="entry name" value="ODC_N"/>
</dbReference>
<dbReference type="PANTHER" id="PTHR13812">
    <property type="entry name" value="KETIMINE REDUCTASE MU-CRYSTALLIN"/>
    <property type="match status" value="1"/>
</dbReference>
<dbReference type="Gene3D" id="3.40.50.720">
    <property type="entry name" value="NAD(P)-binding Rossmann-like Domain"/>
    <property type="match status" value="1"/>
</dbReference>
<dbReference type="Proteomes" id="UP000613512">
    <property type="component" value="Unassembled WGS sequence"/>
</dbReference>